<evidence type="ECO:0000256" key="1">
    <source>
        <dbReference type="SAM" id="Coils"/>
    </source>
</evidence>
<evidence type="ECO:0000313" key="2">
    <source>
        <dbReference type="EMBL" id="CAG9315631.1"/>
    </source>
</evidence>
<feature type="coiled-coil region" evidence="1">
    <location>
        <begin position="12"/>
        <end position="63"/>
    </location>
</feature>
<dbReference type="AlphaFoldDB" id="A0AAU9IPF2"/>
<keyword evidence="3" id="KW-1185">Reference proteome</keyword>
<dbReference type="PANTHER" id="PTHR47026">
    <property type="entry name" value="PIGMENTOSA GTPASE REGULATOR-LIKE PROTEIN, PUTATIVE-RELATED"/>
    <property type="match status" value="1"/>
</dbReference>
<dbReference type="Proteomes" id="UP001162131">
    <property type="component" value="Unassembled WGS sequence"/>
</dbReference>
<comment type="caution">
    <text evidence="2">The sequence shown here is derived from an EMBL/GenBank/DDBJ whole genome shotgun (WGS) entry which is preliminary data.</text>
</comment>
<dbReference type="PANTHER" id="PTHR47026:SF2">
    <property type="entry name" value="FLAGELLAR ASSOCIATED PROTEIN"/>
    <property type="match status" value="1"/>
</dbReference>
<evidence type="ECO:0000313" key="3">
    <source>
        <dbReference type="Proteomes" id="UP001162131"/>
    </source>
</evidence>
<reference evidence="2" key="1">
    <citation type="submission" date="2021-09" db="EMBL/GenBank/DDBJ databases">
        <authorList>
            <consortium name="AG Swart"/>
            <person name="Singh M."/>
            <person name="Singh A."/>
            <person name="Seah K."/>
            <person name="Emmerich C."/>
        </authorList>
    </citation>
    <scope>NUCLEOTIDE SEQUENCE</scope>
    <source>
        <strain evidence="2">ATCC30299</strain>
    </source>
</reference>
<accession>A0AAU9IPF2</accession>
<protein>
    <submittedName>
        <fullName evidence="2">Uncharacterized protein</fullName>
    </submittedName>
</protein>
<sequence>MSQEKYSLNEYIEILQDHIQTCERENKFTEAEHAKKRLNDLLEQEERKKVKEAKLNHEAERSELEDGHLLEFQNFVNIWDKKIREQKQFSEQELFSLMNRHEREKSQLEDRLQSQIQVKPKPTAEILNLMNIKERLLKLKDYGEAQVVQKRINLLNKSEIENWEKERKRKMMQKLIQLEKRQGIEMSALKIRLKAFENDIIKKKSEELERLLQKYQNIKKDLENYQVQEINHMVMHK</sequence>
<feature type="coiled-coil region" evidence="1">
    <location>
        <begin position="186"/>
        <end position="228"/>
    </location>
</feature>
<gene>
    <name evidence="2" type="ORF">BSTOLATCC_MIC14381</name>
</gene>
<proteinExistence type="predicted"/>
<feature type="coiled-coil region" evidence="1">
    <location>
        <begin position="91"/>
        <end position="118"/>
    </location>
</feature>
<keyword evidence="1" id="KW-0175">Coiled coil</keyword>
<dbReference type="EMBL" id="CAJZBQ010000014">
    <property type="protein sequence ID" value="CAG9315631.1"/>
    <property type="molecule type" value="Genomic_DNA"/>
</dbReference>
<organism evidence="2 3">
    <name type="scientific">Blepharisma stoltei</name>
    <dbReference type="NCBI Taxonomy" id="1481888"/>
    <lineage>
        <taxon>Eukaryota</taxon>
        <taxon>Sar</taxon>
        <taxon>Alveolata</taxon>
        <taxon>Ciliophora</taxon>
        <taxon>Postciliodesmatophora</taxon>
        <taxon>Heterotrichea</taxon>
        <taxon>Heterotrichida</taxon>
        <taxon>Blepharismidae</taxon>
        <taxon>Blepharisma</taxon>
    </lineage>
</organism>
<name>A0AAU9IPF2_9CILI</name>